<reference evidence="1" key="1">
    <citation type="submission" date="2023-04" db="EMBL/GenBank/DDBJ databases">
        <title>Draft Genome sequencing of Naganishia species isolated from polar environments using Oxford Nanopore Technology.</title>
        <authorList>
            <person name="Leo P."/>
            <person name="Venkateswaran K."/>
        </authorList>
    </citation>
    <scope>NUCLEOTIDE SEQUENCE</scope>
    <source>
        <strain evidence="1">MNA-CCFEE 5262</strain>
    </source>
</reference>
<gene>
    <name evidence="1" type="ORF">QFC20_005713</name>
</gene>
<proteinExistence type="predicted"/>
<protein>
    <submittedName>
        <fullName evidence="1">Uncharacterized protein</fullName>
    </submittedName>
</protein>
<name>A0ACC2VKE4_9TREE</name>
<comment type="caution">
    <text evidence="1">The sequence shown here is derived from an EMBL/GenBank/DDBJ whole genome shotgun (WGS) entry which is preliminary data.</text>
</comment>
<keyword evidence="2" id="KW-1185">Reference proteome</keyword>
<organism evidence="1 2">
    <name type="scientific">Naganishia adeliensis</name>
    <dbReference type="NCBI Taxonomy" id="92952"/>
    <lineage>
        <taxon>Eukaryota</taxon>
        <taxon>Fungi</taxon>
        <taxon>Dikarya</taxon>
        <taxon>Basidiomycota</taxon>
        <taxon>Agaricomycotina</taxon>
        <taxon>Tremellomycetes</taxon>
        <taxon>Filobasidiales</taxon>
        <taxon>Filobasidiaceae</taxon>
        <taxon>Naganishia</taxon>
    </lineage>
</organism>
<dbReference type="Proteomes" id="UP001230649">
    <property type="component" value="Unassembled WGS sequence"/>
</dbReference>
<accession>A0ACC2VKE4</accession>
<dbReference type="EMBL" id="JASBWS010000084">
    <property type="protein sequence ID" value="KAJ9099360.1"/>
    <property type="molecule type" value="Genomic_DNA"/>
</dbReference>
<evidence type="ECO:0000313" key="2">
    <source>
        <dbReference type="Proteomes" id="UP001230649"/>
    </source>
</evidence>
<evidence type="ECO:0000313" key="1">
    <source>
        <dbReference type="EMBL" id="KAJ9099360.1"/>
    </source>
</evidence>
<sequence>MAWRYLDQLQTGYTPQLGYPGGGYEFAQAEYAGSPLSTGFNPDQPTTTRNAETTTGPTYQTFLNCFTLAELNATNKPFLARLTPHLPIELAPHSRPPVPPTGPTGGRSRSRDRYRRVLGAVEAERLREKELRANITRDPRFDWPNFPETVGWQKRGEKEVELERTRTVDGRALHEEVDQQAEQVEIDIDFRVDDGQETTTSDTSDLKRKRRDARDIPRTNDASSSVNGSRKETSDSTRRRARDTHTRQDAEPHEMQNMDSEERERRARELLQLTKEKAARKRLEGEKRRSSGRRVTWVRKLHDKETAPVVPSRFEYYCQWLDRYRAQFDKMEAEDEAEKERIARMREKMRREGRGEESFYEQARSLEAAPPTTISRSKYNPRNNPDYAPTIPEPPHIPIFFRPMPKEGEPKIEPHVPRHRQVQPVKSSILRRASRRVTDAAWSMGARAVGAMRSMVEGVANFVGNGGSTPTGGNRGRRRRNSASDDETLVPGLQTRTVANETTTSGVVARTPQPIVAPPPPVEDEDEKSDTDERFYQPPPATAAFNDDDDEDDAFVQMSNQSRGAMVAEQRQKSAKSQGKAPAVVVHSARNLDAAPAEPAALPEIGTGASRPITRDNTAFNAAGLDFVPLGIDEDDKSLDLLATPGRLISRLPSNATQAQREAAEANDRYHLQEARYALQQRQWQEYLRSLGSLGEQREVEPFRPGDSWRDDESDVELSPEESDESDDDGPANKRSRGPLGTRRLGRSRAKQRVEDQPDDKNHPRLKSPPPERRLPIMNDADEDEKADFDNTVGGRLRPILEQYDKRYEPEVVHSDDSDAENPDFAGIELDDDLEDYIDDIEIPELAAAPLYGSGFNRDRVMPKIRRPDQDRERELERQRRTDRRNREADERRGNRWASGVPGRSSNGW</sequence>